<keyword evidence="4" id="KW-1185">Reference proteome</keyword>
<dbReference type="InterPro" id="IPR027482">
    <property type="entry name" value="Sec1-like_dom2"/>
</dbReference>
<dbReference type="InterPro" id="IPR036045">
    <property type="entry name" value="Sec1-like_sf"/>
</dbReference>
<evidence type="ECO:0000313" key="3">
    <source>
        <dbReference type="EMBL" id="KAF2121458.1"/>
    </source>
</evidence>
<dbReference type="OrthoDB" id="2228at2759"/>
<dbReference type="Pfam" id="PF00995">
    <property type="entry name" value="Sec1"/>
    <property type="match status" value="1"/>
</dbReference>
<dbReference type="GO" id="GO:0016192">
    <property type="term" value="P:vesicle-mediated transport"/>
    <property type="evidence" value="ECO:0007669"/>
    <property type="project" value="InterPro"/>
</dbReference>
<dbReference type="Gene3D" id="3.40.50.1910">
    <property type="match status" value="1"/>
</dbReference>
<protein>
    <submittedName>
        <fullName evidence="3">Sec1-like protein</fullName>
    </submittedName>
</protein>
<dbReference type="Gene3D" id="3.40.50.2060">
    <property type="match status" value="1"/>
</dbReference>
<feature type="region of interest" description="Disordered" evidence="2">
    <location>
        <begin position="470"/>
        <end position="494"/>
    </location>
</feature>
<name>A0A6A5ZT35_9PLEO</name>
<feature type="compositionally biased region" description="Basic residues" evidence="2">
    <location>
        <begin position="708"/>
        <end position="719"/>
    </location>
</feature>
<proteinExistence type="inferred from homology"/>
<reference evidence="3" key="1">
    <citation type="journal article" date="2020" name="Stud. Mycol.">
        <title>101 Dothideomycetes genomes: a test case for predicting lifestyles and emergence of pathogens.</title>
        <authorList>
            <person name="Haridas S."/>
            <person name="Albert R."/>
            <person name="Binder M."/>
            <person name="Bloem J."/>
            <person name="Labutti K."/>
            <person name="Salamov A."/>
            <person name="Andreopoulos B."/>
            <person name="Baker S."/>
            <person name="Barry K."/>
            <person name="Bills G."/>
            <person name="Bluhm B."/>
            <person name="Cannon C."/>
            <person name="Castanera R."/>
            <person name="Culley D."/>
            <person name="Daum C."/>
            <person name="Ezra D."/>
            <person name="Gonzalez J."/>
            <person name="Henrissat B."/>
            <person name="Kuo A."/>
            <person name="Liang C."/>
            <person name="Lipzen A."/>
            <person name="Lutzoni F."/>
            <person name="Magnuson J."/>
            <person name="Mondo S."/>
            <person name="Nolan M."/>
            <person name="Ohm R."/>
            <person name="Pangilinan J."/>
            <person name="Park H.-J."/>
            <person name="Ramirez L."/>
            <person name="Alfaro M."/>
            <person name="Sun H."/>
            <person name="Tritt A."/>
            <person name="Yoshinaga Y."/>
            <person name="Zwiers L.-H."/>
            <person name="Turgeon B."/>
            <person name="Goodwin S."/>
            <person name="Spatafora J."/>
            <person name="Crous P."/>
            <person name="Grigoriev I."/>
        </authorList>
    </citation>
    <scope>NUCLEOTIDE SEQUENCE</scope>
    <source>
        <strain evidence="3">CBS 627.86</strain>
    </source>
</reference>
<dbReference type="InterPro" id="IPR043127">
    <property type="entry name" value="Sec-1-like_dom3a"/>
</dbReference>
<sequence>MGVSIVDVQRDIILSTIRTTTRGDWKVLVVDEKSRKLIDNVVKEDDILNEQITNIERIEDRRETQKDMDAVYFLTPEPHIIDCIMADFERRRYRGSFLIWTSLPAPAQRERLDRSQMAQQQIRLFKVLPIEFHPRESHLVTFRDPWSFPVLFHPACNDLVRKHMEDIAEKIVGICVALGEYPVIRHYKPRFAFHEAAVLCTHLARFVQEKLDMYAQFNPDFPPPSNRPRGALYITDRTMDLFAPLLHEFTYQAMAFDLLNIQEADKITYKTVLNEGQPDAEEKDMELTDKDRIWVENRHKHMKDTIDKLMGDFQRFISDNPHFANPNNQSTAGMNGLNAIKDMIAGLPQFQEMKEAYSLHLTMAQECMDIFAAHKLPDLASVEQCLATGLDEDYRKPKNMADQVVRTLDEPAVGPSDRLRLLALYILYKDGLIPPDVQKLLAHAGLPPQDGAVITNMDMLGARVSRQLKEKRDPLPPVFPRKGAPTQLSEDDSPLSRFDTAVQTMLEEHVRGTLGQDVFPYVKPEVDAPDPSMQDNVSAASLRSAKPTWAKSKLSSVEPRQRIIVFVAGGATYSEARACYEVSHKTTRDIFLVSSHMMTPRLYLRQVGDLSHSRRELRLPQDAPKPKAPAHLFEKPEPPKPAPPPAGAKPLPKPNIPGGLPSRPGGGGSPAPPTAGLANMTLNSGRPQGGQGTHLAAGGKPPKEEKEKKKKKHHFFSSK</sequence>
<evidence type="ECO:0000313" key="4">
    <source>
        <dbReference type="Proteomes" id="UP000799770"/>
    </source>
</evidence>
<feature type="region of interest" description="Disordered" evidence="2">
    <location>
        <begin position="618"/>
        <end position="719"/>
    </location>
</feature>
<dbReference type="PANTHER" id="PTHR11679">
    <property type="entry name" value="VESICLE PROTEIN SORTING-ASSOCIATED"/>
    <property type="match status" value="1"/>
</dbReference>
<dbReference type="Gene3D" id="1.25.40.60">
    <property type="match status" value="1"/>
</dbReference>
<accession>A0A6A5ZT35</accession>
<dbReference type="EMBL" id="ML977312">
    <property type="protein sequence ID" value="KAF2121458.1"/>
    <property type="molecule type" value="Genomic_DNA"/>
</dbReference>
<dbReference type="InterPro" id="IPR043154">
    <property type="entry name" value="Sec-1-like_dom1"/>
</dbReference>
<dbReference type="Proteomes" id="UP000799770">
    <property type="component" value="Unassembled WGS sequence"/>
</dbReference>
<feature type="compositionally biased region" description="Pro residues" evidence="2">
    <location>
        <begin position="639"/>
        <end position="655"/>
    </location>
</feature>
<dbReference type="InterPro" id="IPR001619">
    <property type="entry name" value="Sec1-like"/>
</dbReference>
<dbReference type="PIRSF" id="PIRSF005715">
    <property type="entry name" value="VPS45_Sec1"/>
    <property type="match status" value="1"/>
</dbReference>
<dbReference type="Gene3D" id="3.90.830.10">
    <property type="entry name" value="Syntaxin Binding Protein 1, Chain A, domain 2"/>
    <property type="match status" value="1"/>
</dbReference>
<evidence type="ECO:0000256" key="2">
    <source>
        <dbReference type="SAM" id="MobiDB-lite"/>
    </source>
</evidence>
<comment type="similarity">
    <text evidence="1">Belongs to the STXBP/unc-18/SEC1 family.</text>
</comment>
<gene>
    <name evidence="3" type="ORF">BDV96DRAFT_594655</name>
</gene>
<dbReference type="SUPFAM" id="SSF56815">
    <property type="entry name" value="Sec1/munc18-like (SM) proteins"/>
    <property type="match status" value="1"/>
</dbReference>
<evidence type="ECO:0000256" key="1">
    <source>
        <dbReference type="ARBA" id="ARBA00009884"/>
    </source>
</evidence>
<organism evidence="3 4">
    <name type="scientific">Lophiotrema nucula</name>
    <dbReference type="NCBI Taxonomy" id="690887"/>
    <lineage>
        <taxon>Eukaryota</taxon>
        <taxon>Fungi</taxon>
        <taxon>Dikarya</taxon>
        <taxon>Ascomycota</taxon>
        <taxon>Pezizomycotina</taxon>
        <taxon>Dothideomycetes</taxon>
        <taxon>Pleosporomycetidae</taxon>
        <taxon>Pleosporales</taxon>
        <taxon>Lophiotremataceae</taxon>
        <taxon>Lophiotrema</taxon>
    </lineage>
</organism>
<dbReference type="AlphaFoldDB" id="A0A6A5ZT35"/>